<feature type="compositionally biased region" description="Basic and acidic residues" evidence="1">
    <location>
        <begin position="107"/>
        <end position="163"/>
    </location>
</feature>
<dbReference type="InterPro" id="IPR028938">
    <property type="entry name" value="Rsf1-like"/>
</dbReference>
<feature type="transmembrane region" description="Helical" evidence="2">
    <location>
        <begin position="311"/>
        <end position="336"/>
    </location>
</feature>
<feature type="transmembrane region" description="Helical" evidence="2">
    <location>
        <begin position="408"/>
        <end position="430"/>
    </location>
</feature>
<feature type="region of interest" description="Disordered" evidence="1">
    <location>
        <begin position="1"/>
        <end position="239"/>
    </location>
</feature>
<comment type="caution">
    <text evidence="3">The sequence shown here is derived from an EMBL/GenBank/DDBJ whole genome shotgun (WGS) entry which is preliminary data.</text>
</comment>
<feature type="compositionally biased region" description="Low complexity" evidence="1">
    <location>
        <begin position="528"/>
        <end position="555"/>
    </location>
</feature>
<feature type="compositionally biased region" description="Low complexity" evidence="1">
    <location>
        <begin position="190"/>
        <end position="212"/>
    </location>
</feature>
<dbReference type="PANTHER" id="PTHR14296">
    <property type="entry name" value="REMODELING AND SPACING FACTOR 1"/>
    <property type="match status" value="1"/>
</dbReference>
<feature type="compositionally biased region" description="Polar residues" evidence="1">
    <location>
        <begin position="561"/>
        <end position="578"/>
    </location>
</feature>
<gene>
    <name evidence="3" type="ORF">BGW38_002404</name>
</gene>
<feature type="region of interest" description="Disordered" evidence="1">
    <location>
        <begin position="500"/>
        <end position="651"/>
    </location>
</feature>
<feature type="compositionally biased region" description="Low complexity" evidence="1">
    <location>
        <begin position="27"/>
        <end position="45"/>
    </location>
</feature>
<dbReference type="EMBL" id="JAABOA010001843">
    <property type="protein sequence ID" value="KAF9580803.1"/>
    <property type="molecule type" value="Genomic_DNA"/>
</dbReference>
<feature type="compositionally biased region" description="Pro residues" evidence="1">
    <location>
        <begin position="587"/>
        <end position="598"/>
    </location>
</feature>
<sequence length="651" mass="73798">MSSRATSRSHRRQKSSSGTRNTKGSVPEPVEPNSTTPPSSPPQETYMLAATLRAAMADEQQSNDSDSNSNGTRKDQSRGNDRNRQPSQRHQDSDQSTGNRRHRTSSRNREESGRSKEDRNRRTPSQTREEKGRSSEDRSRHTPSQQRREKEKDRPTEDREDRHHRIPSQSRQQRQQQQQQQRQRREPSIERQQQQQQQQQPAQQQQPQFQFSVDEPDGRDSRPTELGSLQDFGSPDVSESYTATMPLEMEQEQPISWGRRFRVRVMMMATVPRLQANWIVLALTSAMAWLALIPAYVFWGKTLGAAYYNPSYSFFLGATVSTTLTAIWQSFCPLIVQMSQTALLPRVINHPITQTVVLVISIILTVLNFLSWIILASDGAGAKTNCQTGVFSDLDGYALQCRGVNTAIVINAFVFLFWMPIALIIVCGIMERGLWWWDDSWGQEVEMAVTESNPELVSEFDRKSVAARSMILYTPRPGELIPPPSPAFVTPVAIHRRLAGTGSSRRRDIESGNAGFTTPAQYRQSTRQQQQQQLQPQLQVPGASSSLSVSSSQSQMRDQKGSTTSLVPSLSQRFSSFFGQGWGNGAMPPPNDSEPSPPQRQQNRGEPSRLRESHRRTPSDASRRRQESDKASYHGDGYLTQWHNRRNDEWS</sequence>
<keyword evidence="2" id="KW-0812">Transmembrane</keyword>
<dbReference type="PANTHER" id="PTHR14296:SF3">
    <property type="entry name" value="DIKAR, ISOFORM F"/>
    <property type="match status" value="1"/>
</dbReference>
<evidence type="ECO:0000256" key="1">
    <source>
        <dbReference type="SAM" id="MobiDB-lite"/>
    </source>
</evidence>
<dbReference type="AlphaFoldDB" id="A0A9P6FS43"/>
<evidence type="ECO:0000313" key="4">
    <source>
        <dbReference type="Proteomes" id="UP000780801"/>
    </source>
</evidence>
<proteinExistence type="predicted"/>
<name>A0A9P6FS43_9FUNG</name>
<organism evidence="3 4">
    <name type="scientific">Lunasporangiospora selenospora</name>
    <dbReference type="NCBI Taxonomy" id="979761"/>
    <lineage>
        <taxon>Eukaryota</taxon>
        <taxon>Fungi</taxon>
        <taxon>Fungi incertae sedis</taxon>
        <taxon>Mucoromycota</taxon>
        <taxon>Mortierellomycotina</taxon>
        <taxon>Mortierellomycetes</taxon>
        <taxon>Mortierellales</taxon>
        <taxon>Mortierellaceae</taxon>
        <taxon>Lunasporangiospora</taxon>
    </lineage>
</organism>
<evidence type="ECO:0000256" key="2">
    <source>
        <dbReference type="SAM" id="Phobius"/>
    </source>
</evidence>
<dbReference type="OrthoDB" id="2398456at2759"/>
<feature type="compositionally biased region" description="Basic and acidic residues" evidence="1">
    <location>
        <begin position="606"/>
        <end position="633"/>
    </location>
</feature>
<feature type="compositionally biased region" description="Polar residues" evidence="1">
    <location>
        <begin position="514"/>
        <end position="527"/>
    </location>
</feature>
<feature type="transmembrane region" description="Helical" evidence="2">
    <location>
        <begin position="276"/>
        <end position="299"/>
    </location>
</feature>
<feature type="compositionally biased region" description="Low complexity" evidence="1">
    <location>
        <begin position="167"/>
        <end position="181"/>
    </location>
</feature>
<dbReference type="Proteomes" id="UP000780801">
    <property type="component" value="Unassembled WGS sequence"/>
</dbReference>
<feature type="transmembrane region" description="Helical" evidence="2">
    <location>
        <begin position="356"/>
        <end position="375"/>
    </location>
</feature>
<feature type="compositionally biased region" description="Basic and acidic residues" evidence="1">
    <location>
        <begin position="72"/>
        <end position="93"/>
    </location>
</feature>
<keyword evidence="2" id="KW-0472">Membrane</keyword>
<evidence type="ECO:0000313" key="3">
    <source>
        <dbReference type="EMBL" id="KAF9580803.1"/>
    </source>
</evidence>
<dbReference type="GO" id="GO:0006355">
    <property type="term" value="P:regulation of DNA-templated transcription"/>
    <property type="evidence" value="ECO:0007669"/>
    <property type="project" value="InterPro"/>
</dbReference>
<feature type="compositionally biased region" description="Polar residues" evidence="1">
    <location>
        <begin position="15"/>
        <end position="24"/>
    </location>
</feature>
<protein>
    <submittedName>
        <fullName evidence="3">Uncharacterized protein</fullName>
    </submittedName>
</protein>
<keyword evidence="4" id="KW-1185">Reference proteome</keyword>
<accession>A0A9P6FS43</accession>
<dbReference type="GO" id="GO:0031213">
    <property type="term" value="C:RSF complex"/>
    <property type="evidence" value="ECO:0007669"/>
    <property type="project" value="InterPro"/>
</dbReference>
<reference evidence="3" key="1">
    <citation type="journal article" date="2020" name="Fungal Divers.">
        <title>Resolving the Mortierellaceae phylogeny through synthesis of multi-gene phylogenetics and phylogenomics.</title>
        <authorList>
            <person name="Vandepol N."/>
            <person name="Liber J."/>
            <person name="Desiro A."/>
            <person name="Na H."/>
            <person name="Kennedy M."/>
            <person name="Barry K."/>
            <person name="Grigoriev I.V."/>
            <person name="Miller A.N."/>
            <person name="O'Donnell K."/>
            <person name="Stajich J.E."/>
            <person name="Bonito G."/>
        </authorList>
    </citation>
    <scope>NUCLEOTIDE SEQUENCE</scope>
    <source>
        <strain evidence="3">KOD1015</strain>
    </source>
</reference>
<keyword evidence="2" id="KW-1133">Transmembrane helix</keyword>